<reference evidence="1 2" key="1">
    <citation type="journal article" date="2016" name="Nat. Commun.">
        <title>Thousands of microbial genomes shed light on interconnected biogeochemical processes in an aquifer system.</title>
        <authorList>
            <person name="Anantharaman K."/>
            <person name="Brown C.T."/>
            <person name="Hug L.A."/>
            <person name="Sharon I."/>
            <person name="Castelle C.J."/>
            <person name="Probst A.J."/>
            <person name="Thomas B.C."/>
            <person name="Singh A."/>
            <person name="Wilkins M.J."/>
            <person name="Karaoz U."/>
            <person name="Brodie E.L."/>
            <person name="Williams K.H."/>
            <person name="Hubbard S.S."/>
            <person name="Banfield J.F."/>
        </authorList>
    </citation>
    <scope>NUCLEOTIDE SEQUENCE [LARGE SCALE GENOMIC DNA]</scope>
</reference>
<dbReference type="AlphaFoldDB" id="A0A1F5Z641"/>
<accession>A0A1F5Z641</accession>
<evidence type="ECO:0000313" key="1">
    <source>
        <dbReference type="EMBL" id="OGG07908.1"/>
    </source>
</evidence>
<proteinExistence type="predicted"/>
<comment type="caution">
    <text evidence="1">The sequence shown here is derived from an EMBL/GenBank/DDBJ whole genome shotgun (WGS) entry which is preliminary data.</text>
</comment>
<gene>
    <name evidence="1" type="ORF">A2777_00695</name>
</gene>
<organism evidence="1 2">
    <name type="scientific">Candidatus Gottesmanbacteria bacterium RIFCSPHIGHO2_01_FULL_40_15</name>
    <dbReference type="NCBI Taxonomy" id="1798376"/>
    <lineage>
        <taxon>Bacteria</taxon>
        <taxon>Candidatus Gottesmaniibacteriota</taxon>
    </lineage>
</organism>
<name>A0A1F5Z641_9BACT</name>
<protein>
    <submittedName>
        <fullName evidence="1">Uncharacterized protein</fullName>
    </submittedName>
</protein>
<dbReference type="EMBL" id="MFJF01000007">
    <property type="protein sequence ID" value="OGG07908.1"/>
    <property type="molecule type" value="Genomic_DNA"/>
</dbReference>
<sequence length="131" mass="14998">MYTFIDIKHKKSIELLSSDLVSSYRTMASGATLPMQSAMVNLQEINSLVGLRNQSRNTALGIIITKPSDKSFFVGTAWEDWSDNGQHDEDLALFTEVSNDRFEIERLKPDDIRTRFPLWDGYHHGDKSFLK</sequence>
<evidence type="ECO:0000313" key="2">
    <source>
        <dbReference type="Proteomes" id="UP000177354"/>
    </source>
</evidence>
<dbReference type="Proteomes" id="UP000177354">
    <property type="component" value="Unassembled WGS sequence"/>
</dbReference>